<feature type="transmembrane region" description="Helical" evidence="1">
    <location>
        <begin position="93"/>
        <end position="121"/>
    </location>
</feature>
<dbReference type="AlphaFoldDB" id="A0ABD5QTD2"/>
<evidence type="ECO:0000256" key="1">
    <source>
        <dbReference type="SAM" id="Phobius"/>
    </source>
</evidence>
<name>A0ABD5QTD2_9EURY</name>
<gene>
    <name evidence="3" type="ORF">ACFPJA_12110</name>
</gene>
<dbReference type="InterPro" id="IPR026870">
    <property type="entry name" value="Zinc_ribbon_dom"/>
</dbReference>
<keyword evidence="4" id="KW-1185">Reference proteome</keyword>
<protein>
    <submittedName>
        <fullName evidence="3">Zinc-ribbon domain-containing protein</fullName>
    </submittedName>
</protein>
<dbReference type="RefSeq" id="WP_122106558.1">
    <property type="nucleotide sequence ID" value="NZ_JBHSKV010000017.1"/>
</dbReference>
<comment type="caution">
    <text evidence="3">The sequence shown here is derived from an EMBL/GenBank/DDBJ whole genome shotgun (WGS) entry which is preliminary data.</text>
</comment>
<feature type="domain" description="Zinc-ribbon" evidence="2">
    <location>
        <begin position="4"/>
        <end position="24"/>
    </location>
</feature>
<dbReference type="Proteomes" id="UP001596145">
    <property type="component" value="Unassembled WGS sequence"/>
</dbReference>
<evidence type="ECO:0000313" key="4">
    <source>
        <dbReference type="Proteomes" id="UP001596145"/>
    </source>
</evidence>
<keyword evidence="1" id="KW-0812">Transmembrane</keyword>
<keyword evidence="1" id="KW-0472">Membrane</keyword>
<keyword evidence="1" id="KW-1133">Transmembrane helix</keyword>
<organism evidence="3 4">
    <name type="scientific">Halorubrum glutamatedens</name>
    <dbReference type="NCBI Taxonomy" id="2707018"/>
    <lineage>
        <taxon>Archaea</taxon>
        <taxon>Methanobacteriati</taxon>
        <taxon>Methanobacteriota</taxon>
        <taxon>Stenosarchaea group</taxon>
        <taxon>Halobacteria</taxon>
        <taxon>Halobacteriales</taxon>
        <taxon>Haloferacaceae</taxon>
        <taxon>Halorubrum</taxon>
    </lineage>
</organism>
<evidence type="ECO:0000259" key="2">
    <source>
        <dbReference type="Pfam" id="PF13240"/>
    </source>
</evidence>
<dbReference type="Pfam" id="PF13240">
    <property type="entry name" value="Zn_Ribbon_1"/>
    <property type="match status" value="1"/>
</dbReference>
<reference evidence="3 4" key="1">
    <citation type="journal article" date="2019" name="Int. J. Syst. Evol. Microbiol.">
        <title>The Global Catalogue of Microorganisms (GCM) 10K type strain sequencing project: providing services to taxonomists for standard genome sequencing and annotation.</title>
        <authorList>
            <consortium name="The Broad Institute Genomics Platform"/>
            <consortium name="The Broad Institute Genome Sequencing Center for Infectious Disease"/>
            <person name="Wu L."/>
            <person name="Ma J."/>
        </authorList>
    </citation>
    <scope>NUCLEOTIDE SEQUENCE [LARGE SCALE GENOMIC DNA]</scope>
    <source>
        <strain evidence="3 4">CGMCC 1.16026</strain>
    </source>
</reference>
<dbReference type="EMBL" id="JBHSKV010000017">
    <property type="protein sequence ID" value="MFC5135457.1"/>
    <property type="molecule type" value="Genomic_DNA"/>
</dbReference>
<proteinExistence type="predicted"/>
<feature type="transmembrane region" description="Helical" evidence="1">
    <location>
        <begin position="141"/>
        <end position="159"/>
    </location>
</feature>
<sequence length="160" mass="16791">MKSCPRCEASMDDSARFCSECGAPQTEEAAEELDQYVQRQAKQVAAQSGGIRGDGGSTGGGTGSGDVTAADVFGVAAEELTEREQLWRRGTYVLGYATVVIALTQIANPGAWFLLLGGIAILPPTRRLLGLPVGGTFKREAMAGLYAVFVVLGAVLFFVL</sequence>
<accession>A0ABD5QTD2</accession>
<evidence type="ECO:0000313" key="3">
    <source>
        <dbReference type="EMBL" id="MFC5135457.1"/>
    </source>
</evidence>